<dbReference type="InterPro" id="IPR013328">
    <property type="entry name" value="6PGD_dom2"/>
</dbReference>
<evidence type="ECO:0000256" key="2">
    <source>
        <dbReference type="ARBA" id="ARBA00006013"/>
    </source>
</evidence>
<keyword evidence="6" id="KW-0520">NAD</keyword>
<dbReference type="SUPFAM" id="SSF51735">
    <property type="entry name" value="NAD(P)-binding Rossmann-fold domains"/>
    <property type="match status" value="1"/>
</dbReference>
<dbReference type="GO" id="GO:0051287">
    <property type="term" value="F:NAD binding"/>
    <property type="evidence" value="ECO:0007669"/>
    <property type="project" value="InterPro"/>
</dbReference>
<evidence type="ECO:0000259" key="9">
    <source>
        <dbReference type="Pfam" id="PF14833"/>
    </source>
</evidence>
<dbReference type="GeneID" id="77726383"/>
<organism evidence="10 11">
    <name type="scientific">Dioszegia hungarica</name>
    <dbReference type="NCBI Taxonomy" id="4972"/>
    <lineage>
        <taxon>Eukaryota</taxon>
        <taxon>Fungi</taxon>
        <taxon>Dikarya</taxon>
        <taxon>Basidiomycota</taxon>
        <taxon>Agaricomycotina</taxon>
        <taxon>Tremellomycetes</taxon>
        <taxon>Tremellales</taxon>
        <taxon>Bulleribasidiaceae</taxon>
        <taxon>Dioszegia</taxon>
    </lineage>
</organism>
<dbReference type="EMBL" id="JAKWFO010000005">
    <property type="protein sequence ID" value="KAI9635069.1"/>
    <property type="molecule type" value="Genomic_DNA"/>
</dbReference>
<dbReference type="Pfam" id="PF03446">
    <property type="entry name" value="NAD_binding_2"/>
    <property type="match status" value="1"/>
</dbReference>
<evidence type="ECO:0000256" key="7">
    <source>
        <dbReference type="ARBA" id="ARBA00049197"/>
    </source>
</evidence>
<keyword evidence="11" id="KW-1185">Reference proteome</keyword>
<dbReference type="AlphaFoldDB" id="A0AA38LUM1"/>
<evidence type="ECO:0000256" key="6">
    <source>
        <dbReference type="ARBA" id="ARBA00023027"/>
    </source>
</evidence>
<feature type="domain" description="6-phosphogluconate dehydrogenase NADP-binding" evidence="8">
    <location>
        <begin position="14"/>
        <end position="212"/>
    </location>
</feature>
<dbReference type="SUPFAM" id="SSF48179">
    <property type="entry name" value="6-phosphogluconate dehydrogenase C-terminal domain-like"/>
    <property type="match status" value="1"/>
</dbReference>
<dbReference type="GO" id="GO:0050661">
    <property type="term" value="F:NADP binding"/>
    <property type="evidence" value="ECO:0007669"/>
    <property type="project" value="InterPro"/>
</dbReference>
<evidence type="ECO:0000256" key="3">
    <source>
        <dbReference type="ARBA" id="ARBA00012991"/>
    </source>
</evidence>
<dbReference type="Gene3D" id="1.10.1040.10">
    <property type="entry name" value="N-(1-d-carboxylethyl)-l-norvaline Dehydrogenase, domain 2"/>
    <property type="match status" value="1"/>
</dbReference>
<dbReference type="InterPro" id="IPR029154">
    <property type="entry name" value="HIBADH-like_NADP-bd"/>
</dbReference>
<proteinExistence type="inferred from homology"/>
<dbReference type="GO" id="GO:0008442">
    <property type="term" value="F:3-hydroxyisobutyrate dehydrogenase activity"/>
    <property type="evidence" value="ECO:0007669"/>
    <property type="project" value="UniProtKB-EC"/>
</dbReference>
<comment type="catalytic activity">
    <reaction evidence="7">
        <text>3-hydroxy-2-methylpropanoate + NAD(+) = 2-methyl-3-oxopropanoate + NADH + H(+)</text>
        <dbReference type="Rhea" id="RHEA:17681"/>
        <dbReference type="ChEBI" id="CHEBI:11805"/>
        <dbReference type="ChEBI" id="CHEBI:15378"/>
        <dbReference type="ChEBI" id="CHEBI:57540"/>
        <dbReference type="ChEBI" id="CHEBI:57700"/>
        <dbReference type="ChEBI" id="CHEBI:57945"/>
        <dbReference type="EC" id="1.1.1.31"/>
    </reaction>
</comment>
<evidence type="ECO:0000256" key="1">
    <source>
        <dbReference type="ARBA" id="ARBA00005109"/>
    </source>
</evidence>
<keyword evidence="4" id="KW-0101">Branched-chain amino acid catabolism</keyword>
<dbReference type="InterPro" id="IPR036291">
    <property type="entry name" value="NAD(P)-bd_dom_sf"/>
</dbReference>
<dbReference type="InterPro" id="IPR008927">
    <property type="entry name" value="6-PGluconate_DH-like_C_sf"/>
</dbReference>
<dbReference type="InterPro" id="IPR006115">
    <property type="entry name" value="6PGDH_NADP-bd"/>
</dbReference>
<protein>
    <recommendedName>
        <fullName evidence="3">3-hydroxyisobutyrate dehydrogenase</fullName>
        <ecNumber evidence="3">1.1.1.31</ecNumber>
    </recommendedName>
</protein>
<comment type="pathway">
    <text evidence="1">Amino-acid degradation; L-valine degradation.</text>
</comment>
<comment type="similarity">
    <text evidence="2">Belongs to the HIBADH-related family. 3-hydroxyisobutyrate dehydrogenase subfamily.</text>
</comment>
<evidence type="ECO:0000259" key="8">
    <source>
        <dbReference type="Pfam" id="PF03446"/>
    </source>
</evidence>
<sequence>MKTSLARLSRATSVGWIGLGAMGHPMAMNLFKKTHMAEQGQTEQPDFYFCEQSEKNAEAFLADIRKTGGEELARRVRRVGSGKEMAQAASRIVTMLPSTPQVEAVYLDESGGILSGIQSLPRDTAALPDPGSSSSDSVVHTVLIDQTTLDPTAAMAIAARVHSETEGKAFMLDAPVSGGIVAASAGSLTIMFGSPSEAATAHAVPLLQRMARDGGVIPCGANGTGVGVKVCNNLILAINQIGLAEGLSLGRSLGIDPKLLHNVVNSSSGQSWSSRVNTPLAEIEGSPGSRGFTGGFQSRLMLKDVGLALHAAHQYDLPSPLGWAAKSVYESVCAEGDGEMATKDFSVVLEWLKKKQAEGVERGWKDGGPGQ</sequence>
<dbReference type="FunFam" id="1.10.1040.10:FF:000006">
    <property type="entry name" value="3-hydroxyisobutyrate dehydrogenase"/>
    <property type="match status" value="1"/>
</dbReference>
<comment type="caution">
    <text evidence="10">The sequence shown here is derived from an EMBL/GenBank/DDBJ whole genome shotgun (WGS) entry which is preliminary data.</text>
</comment>
<name>A0AA38LUM1_9TREE</name>
<dbReference type="Proteomes" id="UP001164286">
    <property type="component" value="Unassembled WGS sequence"/>
</dbReference>
<feature type="domain" description="3-hydroxyisobutyrate dehydrogenase-like NAD-binding" evidence="9">
    <location>
        <begin position="223"/>
        <end position="348"/>
    </location>
</feature>
<evidence type="ECO:0000256" key="4">
    <source>
        <dbReference type="ARBA" id="ARBA00022456"/>
    </source>
</evidence>
<gene>
    <name evidence="10" type="ORF">MKK02DRAFT_26367</name>
</gene>
<evidence type="ECO:0000313" key="11">
    <source>
        <dbReference type="Proteomes" id="UP001164286"/>
    </source>
</evidence>
<dbReference type="PANTHER" id="PTHR22981:SF7">
    <property type="entry name" value="3-HYDROXYISOBUTYRATE DEHYDROGENASE, MITOCHONDRIAL"/>
    <property type="match status" value="1"/>
</dbReference>
<reference evidence="10" key="1">
    <citation type="journal article" date="2022" name="G3 (Bethesda)">
        <title>High quality genome of the basidiomycete yeast Dioszegia hungarica PDD-24b-2 isolated from cloud water.</title>
        <authorList>
            <person name="Jarrige D."/>
            <person name="Haridas S."/>
            <person name="Bleykasten-Grosshans C."/>
            <person name="Joly M."/>
            <person name="Nadalig T."/>
            <person name="Sancelme M."/>
            <person name="Vuilleumier S."/>
            <person name="Grigoriev I.V."/>
            <person name="Amato P."/>
            <person name="Bringel F."/>
        </authorList>
    </citation>
    <scope>NUCLEOTIDE SEQUENCE</scope>
    <source>
        <strain evidence="10">PDD-24b-2</strain>
    </source>
</reference>
<dbReference type="RefSeq" id="XP_052944846.1">
    <property type="nucleotide sequence ID" value="XM_053087182.1"/>
</dbReference>
<keyword evidence="5" id="KW-0560">Oxidoreductase</keyword>
<accession>A0AA38LUM1</accession>
<dbReference type="Gene3D" id="3.40.50.720">
    <property type="entry name" value="NAD(P)-binding Rossmann-like Domain"/>
    <property type="match status" value="1"/>
</dbReference>
<evidence type="ECO:0000313" key="10">
    <source>
        <dbReference type="EMBL" id="KAI9635069.1"/>
    </source>
</evidence>
<dbReference type="PANTHER" id="PTHR22981">
    <property type="entry name" value="3-HYDROXYISOBUTYRATE DEHYDROGENASE-RELATED"/>
    <property type="match status" value="1"/>
</dbReference>
<dbReference type="GO" id="GO:0006574">
    <property type="term" value="P:L-valine catabolic process"/>
    <property type="evidence" value="ECO:0007669"/>
    <property type="project" value="TreeGrafter"/>
</dbReference>
<evidence type="ECO:0000256" key="5">
    <source>
        <dbReference type="ARBA" id="ARBA00023002"/>
    </source>
</evidence>
<dbReference type="Pfam" id="PF14833">
    <property type="entry name" value="NAD_binding_11"/>
    <property type="match status" value="1"/>
</dbReference>
<dbReference type="GO" id="GO:0005739">
    <property type="term" value="C:mitochondrion"/>
    <property type="evidence" value="ECO:0007669"/>
    <property type="project" value="TreeGrafter"/>
</dbReference>
<dbReference type="EC" id="1.1.1.31" evidence="3"/>